<proteinExistence type="predicted"/>
<evidence type="ECO:0000313" key="1">
    <source>
        <dbReference type="EMBL" id="CAH1966481.1"/>
    </source>
</evidence>
<keyword evidence="2" id="KW-1185">Reference proteome</keyword>
<sequence>MKLFLKPVEKQIDLNTEHPGASSSLYYMFVAASIHFLYI</sequence>
<comment type="caution">
    <text evidence="1">The sequence shown here is derived from an EMBL/GenBank/DDBJ whole genome shotgun (WGS) entry which is preliminary data.</text>
</comment>
<dbReference type="AlphaFoldDB" id="A0A9P0K3H4"/>
<evidence type="ECO:0000313" key="2">
    <source>
        <dbReference type="Proteomes" id="UP001152888"/>
    </source>
</evidence>
<dbReference type="EMBL" id="CAKOFQ010006734">
    <property type="protein sequence ID" value="CAH1966481.1"/>
    <property type="molecule type" value="Genomic_DNA"/>
</dbReference>
<name>A0A9P0K3H4_ACAOB</name>
<gene>
    <name evidence="1" type="ORF">ACAOBT_LOCUS6867</name>
</gene>
<dbReference type="Proteomes" id="UP001152888">
    <property type="component" value="Unassembled WGS sequence"/>
</dbReference>
<reference evidence="1" key="1">
    <citation type="submission" date="2022-03" db="EMBL/GenBank/DDBJ databases">
        <authorList>
            <person name="Sayadi A."/>
        </authorList>
    </citation>
    <scope>NUCLEOTIDE SEQUENCE</scope>
</reference>
<organism evidence="1 2">
    <name type="scientific">Acanthoscelides obtectus</name>
    <name type="common">Bean weevil</name>
    <name type="synonym">Bruchus obtectus</name>
    <dbReference type="NCBI Taxonomy" id="200917"/>
    <lineage>
        <taxon>Eukaryota</taxon>
        <taxon>Metazoa</taxon>
        <taxon>Ecdysozoa</taxon>
        <taxon>Arthropoda</taxon>
        <taxon>Hexapoda</taxon>
        <taxon>Insecta</taxon>
        <taxon>Pterygota</taxon>
        <taxon>Neoptera</taxon>
        <taxon>Endopterygota</taxon>
        <taxon>Coleoptera</taxon>
        <taxon>Polyphaga</taxon>
        <taxon>Cucujiformia</taxon>
        <taxon>Chrysomeloidea</taxon>
        <taxon>Chrysomelidae</taxon>
        <taxon>Bruchinae</taxon>
        <taxon>Bruchini</taxon>
        <taxon>Acanthoscelides</taxon>
    </lineage>
</organism>
<protein>
    <submittedName>
        <fullName evidence="1">Uncharacterized protein</fullName>
    </submittedName>
</protein>
<accession>A0A9P0K3H4</accession>